<dbReference type="Pfam" id="PF16344">
    <property type="entry name" value="FecR_C"/>
    <property type="match status" value="1"/>
</dbReference>
<feature type="domain" description="Protein FecR C-terminal" evidence="3">
    <location>
        <begin position="295"/>
        <end position="362"/>
    </location>
</feature>
<dbReference type="Pfam" id="PF04773">
    <property type="entry name" value="FecR"/>
    <property type="match status" value="1"/>
</dbReference>
<evidence type="ECO:0000313" key="4">
    <source>
        <dbReference type="EMBL" id="ALG05206.1"/>
    </source>
</evidence>
<evidence type="ECO:0000256" key="1">
    <source>
        <dbReference type="SAM" id="Phobius"/>
    </source>
</evidence>
<dbReference type="GO" id="GO:0016989">
    <property type="term" value="F:sigma factor antagonist activity"/>
    <property type="evidence" value="ECO:0007669"/>
    <property type="project" value="TreeGrafter"/>
</dbReference>
<evidence type="ECO:0000259" key="2">
    <source>
        <dbReference type="Pfam" id="PF04773"/>
    </source>
</evidence>
<reference evidence="4" key="1">
    <citation type="submission" date="2015-07" db="EMBL/GenBank/DDBJ databases">
        <title>Exploring the genomic information of specific uncultured soil bacteria through a new metagenomic library-based strategy.</title>
        <authorList>
            <person name="Liu Y."/>
            <person name="Zhang R."/>
        </authorList>
    </citation>
    <scope>NUCLEOTIDE SEQUENCE</scope>
</reference>
<dbReference type="EMBL" id="KT342854">
    <property type="protein sequence ID" value="ALG05206.1"/>
    <property type="molecule type" value="Genomic_DNA"/>
</dbReference>
<keyword evidence="1" id="KW-0472">Membrane</keyword>
<name>A0A0N9HH09_9BACT</name>
<dbReference type="FunFam" id="2.60.120.1440:FF:000001">
    <property type="entry name" value="Putative anti-sigma factor"/>
    <property type="match status" value="1"/>
</dbReference>
<dbReference type="Gene3D" id="2.60.120.1440">
    <property type="match status" value="1"/>
</dbReference>
<proteinExistence type="predicted"/>
<protein>
    <submittedName>
        <fullName evidence="4">Anti-FecI sigma factor FecR</fullName>
    </submittedName>
</protein>
<keyword evidence="1" id="KW-0812">Transmembrane</keyword>
<evidence type="ECO:0000259" key="3">
    <source>
        <dbReference type="Pfam" id="PF16344"/>
    </source>
</evidence>
<dbReference type="AlphaFoldDB" id="A0A0N9HH09"/>
<dbReference type="Gene3D" id="3.55.50.30">
    <property type="match status" value="1"/>
</dbReference>
<dbReference type="InterPro" id="IPR012373">
    <property type="entry name" value="Ferrdict_sens_TM"/>
</dbReference>
<dbReference type="InterPro" id="IPR006860">
    <property type="entry name" value="FecR"/>
</dbReference>
<feature type="transmembrane region" description="Helical" evidence="1">
    <location>
        <begin position="93"/>
        <end position="112"/>
    </location>
</feature>
<organism evidence="4">
    <name type="scientific">uncultured bacterium 4C6</name>
    <dbReference type="NCBI Taxonomy" id="1701323"/>
    <lineage>
        <taxon>Bacteria</taxon>
        <taxon>environmental samples</taxon>
    </lineage>
</organism>
<keyword evidence="1" id="KW-1133">Transmembrane helix</keyword>
<dbReference type="InterPro" id="IPR032508">
    <property type="entry name" value="FecR_C"/>
</dbReference>
<feature type="domain" description="FecR protein" evidence="2">
    <location>
        <begin position="131"/>
        <end position="223"/>
    </location>
</feature>
<sequence length="365" mass="41538">MVEPRFVELLTKELTEGLTVAERQELDHLLQQNPVHKKQSAIIKEYWKSDSTGYKASAANFEKVMEGINAAEQNAAAGDVSDNENKSIKLWPVLKCLAAVLILGVTLYLWLISANTDNKNIKAQNWNTKITAPGIKTRLVLSDGTTVTLNSATTFKYPVQFDGKTREVYLNGEAYFDVHKDKKHPFIIHTNKMNVRVLGTVFNIKSYDNESRSETSLIHGSIEVTLSDRKADRIILKPSEKLIVQNNSAQKQTNISTGKNKLNTAVTGTQYSLTNLTYFPSVDSAAVETLWLKNKLVFRNNNFESIATDMERWYGIKIVFEHEELKKLRFTATFERETATEALESLRFTDDFRYKKKGSIFYIFK</sequence>
<dbReference type="PANTHER" id="PTHR30273">
    <property type="entry name" value="PERIPLASMIC SIGNAL SENSOR AND SIGMA FACTOR ACTIVATOR FECR-RELATED"/>
    <property type="match status" value="1"/>
</dbReference>
<accession>A0A0N9HH09</accession>
<gene>
    <name evidence="4" type="primary">fecR</name>
</gene>
<dbReference type="PANTHER" id="PTHR30273:SF2">
    <property type="entry name" value="PROTEIN FECR"/>
    <property type="match status" value="1"/>
</dbReference>
<dbReference type="PIRSF" id="PIRSF018266">
    <property type="entry name" value="FecR"/>
    <property type="match status" value="1"/>
</dbReference>